<gene>
    <name evidence="1" type="ORF">SAMN05444168_4707</name>
</gene>
<dbReference type="AlphaFoldDB" id="A0A1N6JN14"/>
<evidence type="ECO:0000313" key="1">
    <source>
        <dbReference type="EMBL" id="SIO45784.1"/>
    </source>
</evidence>
<evidence type="ECO:0000313" key="2">
    <source>
        <dbReference type="Proteomes" id="UP000184693"/>
    </source>
</evidence>
<organism evidence="1 2">
    <name type="scientific">Paraburkholderia phenazinium</name>
    <dbReference type="NCBI Taxonomy" id="60549"/>
    <lineage>
        <taxon>Bacteria</taxon>
        <taxon>Pseudomonadati</taxon>
        <taxon>Pseudomonadota</taxon>
        <taxon>Betaproteobacteria</taxon>
        <taxon>Burkholderiales</taxon>
        <taxon>Burkholderiaceae</taxon>
        <taxon>Paraburkholderia</taxon>
    </lineage>
</organism>
<dbReference type="EMBL" id="FSRM01000002">
    <property type="protein sequence ID" value="SIO45784.1"/>
    <property type="molecule type" value="Genomic_DNA"/>
</dbReference>
<accession>A0A1N6JN14</accession>
<reference evidence="1 2" key="1">
    <citation type="submission" date="2016-11" db="EMBL/GenBank/DDBJ databases">
        <authorList>
            <person name="Jaros S."/>
            <person name="Januszkiewicz K."/>
            <person name="Wedrychowicz H."/>
        </authorList>
    </citation>
    <scope>NUCLEOTIDE SEQUENCE [LARGE SCALE GENOMIC DNA]</scope>
    <source>
        <strain evidence="1 2">GAS86</strain>
    </source>
</reference>
<name>A0A1N6JN14_9BURK</name>
<dbReference type="RefSeq" id="WP_074266779.1">
    <property type="nucleotide sequence ID" value="NZ_FSRM01000002.1"/>
</dbReference>
<protein>
    <submittedName>
        <fullName evidence="1">Uncharacterized protein</fullName>
    </submittedName>
</protein>
<dbReference type="Proteomes" id="UP000184693">
    <property type="component" value="Unassembled WGS sequence"/>
</dbReference>
<sequence>MLLTHAQWAESNPTKQRLSAPHRPWRCVGISAESPVFLVDLFWGPENMDEAIRSVLVSSPEELIEIVSEFGVDRCRVFHLGLANGRRDEQPALTAVMALRSHREPDNPMKSYVYADAQGGQHACFSWSPLADETSVWEEELVLNTRAL</sequence>
<proteinExistence type="predicted"/>